<reference evidence="1" key="1">
    <citation type="submission" date="2022-04" db="EMBL/GenBank/DDBJ databases">
        <title>Genome of the entomopathogenic fungus Entomophthora muscae.</title>
        <authorList>
            <person name="Elya C."/>
            <person name="Lovett B.R."/>
            <person name="Lee E."/>
            <person name="Macias A.M."/>
            <person name="Hajek A.E."/>
            <person name="De Bivort B.L."/>
            <person name="Kasson M.T."/>
            <person name="De Fine Licht H.H."/>
            <person name="Stajich J.E."/>
        </authorList>
    </citation>
    <scope>NUCLEOTIDE SEQUENCE</scope>
    <source>
        <strain evidence="1">Berkeley</strain>
    </source>
</reference>
<organism evidence="1 2">
    <name type="scientific">Entomophthora muscae</name>
    <dbReference type="NCBI Taxonomy" id="34485"/>
    <lineage>
        <taxon>Eukaryota</taxon>
        <taxon>Fungi</taxon>
        <taxon>Fungi incertae sedis</taxon>
        <taxon>Zoopagomycota</taxon>
        <taxon>Entomophthoromycotina</taxon>
        <taxon>Entomophthoromycetes</taxon>
        <taxon>Entomophthorales</taxon>
        <taxon>Entomophthoraceae</taxon>
        <taxon>Entomophthora</taxon>
    </lineage>
</organism>
<keyword evidence="2" id="KW-1185">Reference proteome</keyword>
<dbReference type="Proteomes" id="UP001165960">
    <property type="component" value="Unassembled WGS sequence"/>
</dbReference>
<evidence type="ECO:0000313" key="1">
    <source>
        <dbReference type="EMBL" id="KAJ9064507.1"/>
    </source>
</evidence>
<protein>
    <submittedName>
        <fullName evidence="1">Phosphatidylserine decarboxylase</fullName>
        <ecNumber evidence="1">4.1.1.65</ecNumber>
    </submittedName>
</protein>
<accession>A0ACC2SQ44</accession>
<dbReference type="EC" id="4.1.1.65" evidence="1"/>
<comment type="caution">
    <text evidence="1">The sequence shown here is derived from an EMBL/GenBank/DDBJ whole genome shotgun (WGS) entry which is preliminary data.</text>
</comment>
<keyword evidence="1" id="KW-0456">Lyase</keyword>
<evidence type="ECO:0000313" key="2">
    <source>
        <dbReference type="Proteomes" id="UP001165960"/>
    </source>
</evidence>
<proteinExistence type="predicted"/>
<gene>
    <name evidence="1" type="primary">PSD2_4</name>
    <name evidence="1" type="ORF">DSO57_1029880</name>
</gene>
<name>A0ACC2SQ44_9FUNG</name>
<sequence>MALSKSSTNTSPTSQPSIRFHILQGRNLAAKDLNGFSDPYVTVKINKLKVKTKCIKKTLNPDWYDILELTPDFETVPTVAQLVCWDKDTISKDFMGEIKINLLSLFDDAGIPKIFDDNPSTAQWIDLQKRVESDVISGQIRISYGFYIGQQSHYDVLKNYYNSLTITRSMESFSLGSGGSQLNSTSHHTINDLRSSSSGTSLAIDSKGLLYIDVISASDLPWDMNSTGTTFDMDPFVVVTLGETTFKTSTIMHNLNPEWNERLVFPLTPELHSFSVKFSVYDFDSFSHNDFIGSASVPITNILGVTKVDSGDPAQKRGTVFPLPLTLEPNFSKERFLSQLLIRAEYVPYKQVRKDFWTALATTYDADGNGNMNKVEIITMLESLDGGFQENVIEDFFQKFNKTSDSDELTFGELADCLEESTLADEGVLSISACPICHKKLEKQVEGHDNVSHIAICASKDPTKINRIVMGNFVTEANAQRKWFSKIASFVGYGEYKVGENNANILVQDRASGEILEEKMPTYIKLGIRLLYRVTKTTTENSRIKKILHTMSINQGKKYSDPTSVREIEPFINFHNLNRDEILDPLDSFNSFNEFFYRKLKPDARTLSSPDPRIAVSPADSRVMVFPTISNAQELWIKGEKFSISGLFNNEIHDDEIVPFEGGSLAIFRLAPQDYHRFHIPVDGVISSPVHVDGQYYTVNPMAIRSSLDVYGENKRCFSFIKSEHHGVVAMVCVGAMMVGSIVLTSTPSERVERLDEHGYFAFGGSTILVLFQKGTIQFDADLLRNSSKKLETLLRVGNSIGVSTL</sequence>
<dbReference type="EMBL" id="QTSX02004461">
    <property type="protein sequence ID" value="KAJ9064507.1"/>
    <property type="molecule type" value="Genomic_DNA"/>
</dbReference>